<dbReference type="Gene3D" id="1.20.1250.20">
    <property type="entry name" value="MFS general substrate transporter like domains"/>
    <property type="match status" value="1"/>
</dbReference>
<name>A0AAV0Q4U3_9ROSI</name>
<dbReference type="FunFam" id="1.20.1250.20:FF:000118">
    <property type="entry name" value="D-xylose-proton symporter-like 3, chloroplastic"/>
    <property type="match status" value="1"/>
</dbReference>
<feature type="transmembrane region" description="Helical" evidence="9">
    <location>
        <begin position="215"/>
        <end position="233"/>
    </location>
</feature>
<feature type="transmembrane region" description="Helical" evidence="9">
    <location>
        <begin position="187"/>
        <end position="209"/>
    </location>
</feature>
<feature type="transmembrane region" description="Helical" evidence="9">
    <location>
        <begin position="554"/>
        <end position="573"/>
    </location>
</feature>
<feature type="transmembrane region" description="Helical" evidence="9">
    <location>
        <begin position="413"/>
        <end position="431"/>
    </location>
</feature>
<evidence type="ECO:0000256" key="5">
    <source>
        <dbReference type="ARBA" id="ARBA00022692"/>
    </source>
</evidence>
<evidence type="ECO:0000313" key="12">
    <source>
        <dbReference type="Proteomes" id="UP001154282"/>
    </source>
</evidence>
<evidence type="ECO:0000256" key="2">
    <source>
        <dbReference type="ARBA" id="ARBA00010992"/>
    </source>
</evidence>
<dbReference type="PRINTS" id="PR00171">
    <property type="entry name" value="SUGRTRNSPORT"/>
</dbReference>
<gene>
    <name evidence="11" type="ORF">LITE_LOCUS41460</name>
</gene>
<dbReference type="GO" id="GO:0016020">
    <property type="term" value="C:membrane"/>
    <property type="evidence" value="ECO:0007669"/>
    <property type="project" value="UniProtKB-SubCell"/>
</dbReference>
<dbReference type="SUPFAM" id="SSF103473">
    <property type="entry name" value="MFS general substrate transporter"/>
    <property type="match status" value="1"/>
</dbReference>
<dbReference type="PROSITE" id="PS00217">
    <property type="entry name" value="SUGAR_TRANSPORT_2"/>
    <property type="match status" value="1"/>
</dbReference>
<accession>A0AAV0Q4U3</accession>
<dbReference type="CDD" id="cd17362">
    <property type="entry name" value="MFS_GLUT10_12_Class3_like"/>
    <property type="match status" value="1"/>
</dbReference>
<dbReference type="EMBL" id="CAMGYJ010000009">
    <property type="protein sequence ID" value="CAI0539901.1"/>
    <property type="molecule type" value="Genomic_DNA"/>
</dbReference>
<proteinExistence type="inferred from homology"/>
<dbReference type="InterPro" id="IPR003663">
    <property type="entry name" value="Sugar/inositol_transpt"/>
</dbReference>
<dbReference type="PANTHER" id="PTHR48023:SF6">
    <property type="entry name" value="D-XYLOSE-PROTON SYMPORTER-LIKE 3, CHLOROPLASTIC"/>
    <property type="match status" value="1"/>
</dbReference>
<organism evidence="11 12">
    <name type="scientific">Linum tenue</name>
    <dbReference type="NCBI Taxonomy" id="586396"/>
    <lineage>
        <taxon>Eukaryota</taxon>
        <taxon>Viridiplantae</taxon>
        <taxon>Streptophyta</taxon>
        <taxon>Embryophyta</taxon>
        <taxon>Tracheophyta</taxon>
        <taxon>Spermatophyta</taxon>
        <taxon>Magnoliopsida</taxon>
        <taxon>eudicotyledons</taxon>
        <taxon>Gunneridae</taxon>
        <taxon>Pentapetalae</taxon>
        <taxon>rosids</taxon>
        <taxon>fabids</taxon>
        <taxon>Malpighiales</taxon>
        <taxon>Linaceae</taxon>
        <taxon>Linum</taxon>
    </lineage>
</organism>
<sequence>MANRSLLSSCCSNLPPLKLPSATTSRLTRSSLFCCSSSKPNNGNNQNPISFTCLHFKPKRKLPMSHHQHSLLASGDHKLRFNVECSAAGEDTDSLVDQATSEESFSWTSVILPFVFPALGGLLFGYDIGATSGATISLQSPELSGTTWFSFSAVQLGLVVSGSLYGALLGSLLVYPTADFLGRRRELIIAAGLYLLGGFITASAPGLGVLLVGRLLYGLGIGMAMHGAPLYIAETCPSQIRGTLISLKELFIVLGILLGYFVGSFQINAVGGWRYMFGLSAPVALLMGIGMWSLPSSPRWLLLRAVQGKAPLQECKEKAILALSKLRGRPLGDKFSEKEIERNLSSLKSSYADEESEGSFLEVFQGSSLKAFIIGGGLVLFQQITGQPSVLYYAGSILQTAGFSAAADATRVSVVIGVFKFLMTSVAVLKVDDLGRRPLLIGGVSGIVVSLLLLSAYYKFLGAFPIVAVAALLLYVGCYQARTLFIGCCSMMASFFHNMQISFGPISWLMVSEIFPLRTRGKGISLAVLTNFGSNALVTFAFSPLKEFLGAENLFLVFGAIAVVALLFAIFVVPETKGLSLEEIESKILK</sequence>
<dbReference type="GO" id="GO:1904659">
    <property type="term" value="P:D-glucose transmembrane transport"/>
    <property type="evidence" value="ECO:0007669"/>
    <property type="project" value="UniProtKB-ARBA"/>
</dbReference>
<feature type="transmembrane region" description="Helical" evidence="9">
    <location>
        <begin position="245"/>
        <end position="263"/>
    </location>
</feature>
<dbReference type="NCBIfam" id="TIGR00879">
    <property type="entry name" value="SP"/>
    <property type="match status" value="1"/>
</dbReference>
<feature type="transmembrane region" description="Helical" evidence="9">
    <location>
        <begin position="484"/>
        <end position="503"/>
    </location>
</feature>
<comment type="subcellular location">
    <subcellularLocation>
        <location evidence="1">Membrane</location>
        <topology evidence="1">Multi-pass membrane protein</topology>
    </subcellularLocation>
</comment>
<evidence type="ECO:0000256" key="8">
    <source>
        <dbReference type="RuleBase" id="RU003346"/>
    </source>
</evidence>
<dbReference type="Pfam" id="PF00083">
    <property type="entry name" value="Sugar_tr"/>
    <property type="match status" value="1"/>
</dbReference>
<evidence type="ECO:0000256" key="6">
    <source>
        <dbReference type="ARBA" id="ARBA00022989"/>
    </source>
</evidence>
<feature type="transmembrane region" description="Helical" evidence="9">
    <location>
        <begin position="523"/>
        <end position="542"/>
    </location>
</feature>
<dbReference type="InterPro" id="IPR036259">
    <property type="entry name" value="MFS_trans_sf"/>
</dbReference>
<evidence type="ECO:0000256" key="1">
    <source>
        <dbReference type="ARBA" id="ARBA00004141"/>
    </source>
</evidence>
<dbReference type="PANTHER" id="PTHR48023">
    <property type="entry name" value="D-XYLOSE-PROTON SYMPORTER-LIKE 2"/>
    <property type="match status" value="1"/>
</dbReference>
<feature type="transmembrane region" description="Helical" evidence="9">
    <location>
        <begin position="275"/>
        <end position="294"/>
    </location>
</feature>
<feature type="transmembrane region" description="Helical" evidence="9">
    <location>
        <begin position="438"/>
        <end position="454"/>
    </location>
</feature>
<feature type="transmembrane region" description="Helical" evidence="9">
    <location>
        <begin position="148"/>
        <end position="175"/>
    </location>
</feature>
<evidence type="ECO:0000256" key="3">
    <source>
        <dbReference type="ARBA" id="ARBA00022448"/>
    </source>
</evidence>
<dbReference type="Proteomes" id="UP001154282">
    <property type="component" value="Unassembled WGS sequence"/>
</dbReference>
<dbReference type="InterPro" id="IPR005829">
    <property type="entry name" value="Sugar_transporter_CS"/>
</dbReference>
<dbReference type="InterPro" id="IPR050820">
    <property type="entry name" value="MFS_Sugar_Transporter"/>
</dbReference>
<evidence type="ECO:0000313" key="11">
    <source>
        <dbReference type="EMBL" id="CAI0539901.1"/>
    </source>
</evidence>
<reference evidence="11" key="1">
    <citation type="submission" date="2022-08" db="EMBL/GenBank/DDBJ databases">
        <authorList>
            <person name="Gutierrez-Valencia J."/>
        </authorList>
    </citation>
    <scope>NUCLEOTIDE SEQUENCE</scope>
</reference>
<keyword evidence="4" id="KW-0762">Sugar transport</keyword>
<evidence type="ECO:0000259" key="10">
    <source>
        <dbReference type="PROSITE" id="PS50850"/>
    </source>
</evidence>
<feature type="domain" description="Major facilitator superfamily (MFS) profile" evidence="10">
    <location>
        <begin position="113"/>
        <end position="577"/>
    </location>
</feature>
<feature type="transmembrane region" description="Helical" evidence="9">
    <location>
        <begin position="110"/>
        <end position="128"/>
    </location>
</feature>
<comment type="similarity">
    <text evidence="2 8">Belongs to the major facilitator superfamily. Sugar transporter (TC 2.A.1.1) family.</text>
</comment>
<feature type="transmembrane region" description="Helical" evidence="9">
    <location>
        <begin position="460"/>
        <end position="477"/>
    </location>
</feature>
<dbReference type="GO" id="GO:0022857">
    <property type="term" value="F:transmembrane transporter activity"/>
    <property type="evidence" value="ECO:0007669"/>
    <property type="project" value="InterPro"/>
</dbReference>
<keyword evidence="3 8" id="KW-0813">Transport</keyword>
<keyword evidence="7 9" id="KW-0472">Membrane</keyword>
<keyword evidence="12" id="KW-1185">Reference proteome</keyword>
<keyword evidence="6 9" id="KW-1133">Transmembrane helix</keyword>
<evidence type="ECO:0000256" key="9">
    <source>
        <dbReference type="SAM" id="Phobius"/>
    </source>
</evidence>
<dbReference type="GO" id="GO:0005737">
    <property type="term" value="C:cytoplasm"/>
    <property type="evidence" value="ECO:0007669"/>
    <property type="project" value="UniProtKB-ARBA"/>
</dbReference>
<comment type="caution">
    <text evidence="11">The sequence shown here is derived from an EMBL/GenBank/DDBJ whole genome shotgun (WGS) entry which is preliminary data.</text>
</comment>
<evidence type="ECO:0000256" key="4">
    <source>
        <dbReference type="ARBA" id="ARBA00022597"/>
    </source>
</evidence>
<dbReference type="PROSITE" id="PS50850">
    <property type="entry name" value="MFS"/>
    <property type="match status" value="1"/>
</dbReference>
<protein>
    <recommendedName>
        <fullName evidence="10">Major facilitator superfamily (MFS) profile domain-containing protein</fullName>
    </recommendedName>
</protein>
<dbReference type="AlphaFoldDB" id="A0AAV0Q4U3"/>
<dbReference type="InterPro" id="IPR005828">
    <property type="entry name" value="MFS_sugar_transport-like"/>
</dbReference>
<evidence type="ECO:0000256" key="7">
    <source>
        <dbReference type="ARBA" id="ARBA00023136"/>
    </source>
</evidence>
<dbReference type="InterPro" id="IPR020846">
    <property type="entry name" value="MFS_dom"/>
</dbReference>
<keyword evidence="5 9" id="KW-0812">Transmembrane</keyword>